<keyword evidence="6" id="KW-1185">Reference proteome</keyword>
<dbReference type="AlphaFoldDB" id="A0A4Q7NDF8"/>
<dbReference type="InterPro" id="IPR032783">
    <property type="entry name" value="AraC_lig"/>
</dbReference>
<keyword evidence="3" id="KW-0804">Transcription</keyword>
<dbReference type="PANTHER" id="PTHR46796">
    <property type="entry name" value="HTH-TYPE TRANSCRIPTIONAL ACTIVATOR RHAS-RELATED"/>
    <property type="match status" value="1"/>
</dbReference>
<name>A0A4Q7NDF8_9BURK</name>
<dbReference type="SMART" id="SM00342">
    <property type="entry name" value="HTH_ARAC"/>
    <property type="match status" value="1"/>
</dbReference>
<evidence type="ECO:0000256" key="3">
    <source>
        <dbReference type="ARBA" id="ARBA00023163"/>
    </source>
</evidence>
<proteinExistence type="predicted"/>
<dbReference type="InterPro" id="IPR050204">
    <property type="entry name" value="AraC_XylS_family_regulators"/>
</dbReference>
<evidence type="ECO:0000259" key="4">
    <source>
        <dbReference type="PROSITE" id="PS01124"/>
    </source>
</evidence>
<comment type="caution">
    <text evidence="5">The sequence shown here is derived from an EMBL/GenBank/DDBJ whole genome shotgun (WGS) entry which is preliminary data.</text>
</comment>
<dbReference type="EMBL" id="SGXC01000002">
    <property type="protein sequence ID" value="RZS81098.1"/>
    <property type="molecule type" value="Genomic_DNA"/>
</dbReference>
<organism evidence="5 6">
    <name type="scientific">Pigmentiphaga kullae</name>
    <dbReference type="NCBI Taxonomy" id="151784"/>
    <lineage>
        <taxon>Bacteria</taxon>
        <taxon>Pseudomonadati</taxon>
        <taxon>Pseudomonadota</taxon>
        <taxon>Betaproteobacteria</taxon>
        <taxon>Burkholderiales</taxon>
        <taxon>Alcaligenaceae</taxon>
        <taxon>Pigmentiphaga</taxon>
    </lineage>
</organism>
<gene>
    <name evidence="5" type="ORF">EV675_3715</name>
</gene>
<dbReference type="Gene3D" id="1.10.10.60">
    <property type="entry name" value="Homeodomain-like"/>
    <property type="match status" value="2"/>
</dbReference>
<dbReference type="GO" id="GO:0003700">
    <property type="term" value="F:DNA-binding transcription factor activity"/>
    <property type="evidence" value="ECO:0007669"/>
    <property type="project" value="InterPro"/>
</dbReference>
<dbReference type="Pfam" id="PF12833">
    <property type="entry name" value="HTH_18"/>
    <property type="match status" value="1"/>
</dbReference>
<dbReference type="SUPFAM" id="SSF46689">
    <property type="entry name" value="Homeodomain-like"/>
    <property type="match status" value="2"/>
</dbReference>
<sequence length="314" mass="34606">MDALSEVLAICRCERAVTARFTLSGPWSLQSTGVSGAMIRMVAGRPYWMQVEDDPPFLVQPGDLVMLPHGSAHVMCSDPGLPPTPFRELIERYRGGPEEDTPFVMAWGGGGEVSTMFSTLAWFSTYCRSTVMAILPRFIHLRASDVSVGGGLAGAMHLLVDESLARRSGWKLAAARLADLLLVHILREHLESRHPHQANWLRGLTHKSIASAIALMHREPAQDWTLASLADAVHMSRSRFSALFAALVGMTPMDYLFRHRMAAAAGLLEERRMPLIEVAERVGYTSEKAFSRAFTRWAGYSPARHVQRGNGPSA</sequence>
<evidence type="ECO:0000256" key="2">
    <source>
        <dbReference type="ARBA" id="ARBA00023125"/>
    </source>
</evidence>
<dbReference type="PROSITE" id="PS00041">
    <property type="entry name" value="HTH_ARAC_FAMILY_1"/>
    <property type="match status" value="1"/>
</dbReference>
<keyword evidence="2" id="KW-0238">DNA-binding</keyword>
<dbReference type="InterPro" id="IPR009057">
    <property type="entry name" value="Homeodomain-like_sf"/>
</dbReference>
<evidence type="ECO:0000313" key="6">
    <source>
        <dbReference type="Proteomes" id="UP000292445"/>
    </source>
</evidence>
<dbReference type="InterPro" id="IPR018062">
    <property type="entry name" value="HTH_AraC-typ_CS"/>
</dbReference>
<dbReference type="Proteomes" id="UP000292445">
    <property type="component" value="Unassembled WGS sequence"/>
</dbReference>
<reference evidence="5 6" key="1">
    <citation type="submission" date="2019-02" db="EMBL/GenBank/DDBJ databases">
        <title>Genomic Encyclopedia of Type Strains, Phase IV (KMG-IV): sequencing the most valuable type-strain genomes for metagenomic binning, comparative biology and taxonomic classification.</title>
        <authorList>
            <person name="Goeker M."/>
        </authorList>
    </citation>
    <scope>NUCLEOTIDE SEQUENCE [LARGE SCALE GENOMIC DNA]</scope>
    <source>
        <strain evidence="5 6">K24</strain>
    </source>
</reference>
<evidence type="ECO:0000313" key="5">
    <source>
        <dbReference type="EMBL" id="RZS81098.1"/>
    </source>
</evidence>
<evidence type="ECO:0000256" key="1">
    <source>
        <dbReference type="ARBA" id="ARBA00023015"/>
    </source>
</evidence>
<dbReference type="InterPro" id="IPR018060">
    <property type="entry name" value="HTH_AraC"/>
</dbReference>
<accession>A0A4Q7NDF8</accession>
<protein>
    <submittedName>
        <fullName evidence="5">AraC family transcriptional regulator</fullName>
    </submittedName>
</protein>
<dbReference type="PROSITE" id="PS01124">
    <property type="entry name" value="HTH_ARAC_FAMILY_2"/>
    <property type="match status" value="1"/>
</dbReference>
<keyword evidence="1" id="KW-0805">Transcription regulation</keyword>
<dbReference type="PANTHER" id="PTHR46796:SF7">
    <property type="entry name" value="ARAC FAMILY TRANSCRIPTIONAL REGULATOR"/>
    <property type="match status" value="1"/>
</dbReference>
<dbReference type="RefSeq" id="WP_242621496.1">
    <property type="nucleotide sequence ID" value="NZ_SGXC01000002.1"/>
</dbReference>
<dbReference type="GO" id="GO:0043565">
    <property type="term" value="F:sequence-specific DNA binding"/>
    <property type="evidence" value="ECO:0007669"/>
    <property type="project" value="InterPro"/>
</dbReference>
<dbReference type="Pfam" id="PF12852">
    <property type="entry name" value="Cupin_6"/>
    <property type="match status" value="1"/>
</dbReference>
<feature type="domain" description="HTH araC/xylS-type" evidence="4">
    <location>
        <begin position="210"/>
        <end position="308"/>
    </location>
</feature>